<organism evidence="2">
    <name type="scientific">marine sediment metagenome</name>
    <dbReference type="NCBI Taxonomy" id="412755"/>
    <lineage>
        <taxon>unclassified sequences</taxon>
        <taxon>metagenomes</taxon>
        <taxon>ecological metagenomes</taxon>
    </lineage>
</organism>
<dbReference type="PANTHER" id="PTHR10472:SF5">
    <property type="entry name" value="D-AMINOACYL-TRNA DEACYLASE 1"/>
    <property type="match status" value="1"/>
</dbReference>
<reference evidence="2" key="1">
    <citation type="journal article" date="2014" name="Front. Microbiol.">
        <title>High frequency of phylogenetically diverse reductive dehalogenase-homologous genes in deep subseafloor sedimentary metagenomes.</title>
        <authorList>
            <person name="Kawai M."/>
            <person name="Futagami T."/>
            <person name="Toyoda A."/>
            <person name="Takaki Y."/>
            <person name="Nishi S."/>
            <person name="Hori S."/>
            <person name="Arai W."/>
            <person name="Tsubouchi T."/>
            <person name="Morono Y."/>
            <person name="Uchiyama I."/>
            <person name="Ito T."/>
            <person name="Fujiyama A."/>
            <person name="Inagaki F."/>
            <person name="Takami H."/>
        </authorList>
    </citation>
    <scope>NUCLEOTIDE SEQUENCE</scope>
    <source>
        <strain evidence="2">Expedition CK06-06</strain>
    </source>
</reference>
<feature type="non-terminal residue" evidence="2">
    <location>
        <position position="126"/>
    </location>
</feature>
<dbReference type="Pfam" id="PF02580">
    <property type="entry name" value="Tyr_Deacylase"/>
    <property type="match status" value="1"/>
</dbReference>
<dbReference type="NCBIfam" id="TIGR00256">
    <property type="entry name" value="D-aminoacyl-tRNA deacylase"/>
    <property type="match status" value="1"/>
</dbReference>
<dbReference type="Gene3D" id="3.50.80.10">
    <property type="entry name" value="D-tyrosyl-tRNA(Tyr) deacylase"/>
    <property type="match status" value="1"/>
</dbReference>
<dbReference type="FunFam" id="3.50.80.10:FF:000001">
    <property type="entry name" value="D-aminoacyl-tRNA deacylase"/>
    <property type="match status" value="1"/>
</dbReference>
<comment type="similarity">
    <text evidence="1">Belongs to the DTD family.</text>
</comment>
<protein>
    <recommendedName>
        <fullName evidence="3">D-tyrosyl-tRNA(Tyr) deacylase</fullName>
    </recommendedName>
</protein>
<proteinExistence type="inferred from homology"/>
<comment type="caution">
    <text evidence="2">The sequence shown here is derived from an EMBL/GenBank/DDBJ whole genome shotgun (WGS) entry which is preliminary data.</text>
</comment>
<dbReference type="SUPFAM" id="SSF69500">
    <property type="entry name" value="DTD-like"/>
    <property type="match status" value="1"/>
</dbReference>
<dbReference type="AlphaFoldDB" id="X0X9G9"/>
<evidence type="ECO:0000256" key="1">
    <source>
        <dbReference type="ARBA" id="ARBA00009673"/>
    </source>
</evidence>
<dbReference type="GO" id="GO:0051500">
    <property type="term" value="F:D-tyrosyl-tRNA(Tyr) deacylase activity"/>
    <property type="evidence" value="ECO:0007669"/>
    <property type="project" value="TreeGrafter"/>
</dbReference>
<accession>X0X9G9</accession>
<dbReference type="InterPro" id="IPR023509">
    <property type="entry name" value="DTD-like_sf"/>
</dbReference>
<name>X0X9G9_9ZZZZ</name>
<evidence type="ECO:0000313" key="2">
    <source>
        <dbReference type="EMBL" id="GAG32047.1"/>
    </source>
</evidence>
<evidence type="ECO:0008006" key="3">
    <source>
        <dbReference type="Google" id="ProtNLM"/>
    </source>
</evidence>
<dbReference type="PANTHER" id="PTHR10472">
    <property type="entry name" value="D-TYROSYL-TRNA TYR DEACYLASE"/>
    <property type="match status" value="1"/>
</dbReference>
<dbReference type="GO" id="GO:0005737">
    <property type="term" value="C:cytoplasm"/>
    <property type="evidence" value="ECO:0007669"/>
    <property type="project" value="InterPro"/>
</dbReference>
<sequence length="126" mass="13689">MRIVLQRVSQASVDVAGKQIAEIGKGLLLLVGFAASDLEIDLAKTIRKLVDLRIFEDEEHKMNRSLRDIGGEVLAVSQFTLYADVSKGRRPGFANAAPPELAEPLFDSFVETLTAEGVDVQTGEFG</sequence>
<dbReference type="InterPro" id="IPR003732">
    <property type="entry name" value="Daa-tRNA_deacyls_DTD"/>
</dbReference>
<gene>
    <name evidence="2" type="ORF">S01H1_68427</name>
</gene>
<dbReference type="EMBL" id="BARS01045381">
    <property type="protein sequence ID" value="GAG32047.1"/>
    <property type="molecule type" value="Genomic_DNA"/>
</dbReference>